<feature type="domain" description="Glycosyl hydrolase family 13 catalytic" evidence="5">
    <location>
        <begin position="157"/>
        <end position="569"/>
    </location>
</feature>
<evidence type="ECO:0000256" key="3">
    <source>
        <dbReference type="ARBA" id="ARBA00022946"/>
    </source>
</evidence>
<evidence type="ECO:0000256" key="2">
    <source>
        <dbReference type="ARBA" id="ARBA00022801"/>
    </source>
</evidence>
<dbReference type="NCBIfam" id="TIGR02100">
    <property type="entry name" value="glgX_debranch"/>
    <property type="match status" value="1"/>
</dbReference>
<evidence type="ECO:0000313" key="6">
    <source>
        <dbReference type="EMBL" id="BAV13092.1"/>
    </source>
</evidence>
<evidence type="ECO:0000256" key="1">
    <source>
        <dbReference type="ARBA" id="ARBA00008061"/>
    </source>
</evidence>
<organism evidence="6">
    <name type="scientific">Clostridium cellulovorans</name>
    <dbReference type="NCBI Taxonomy" id="1493"/>
    <lineage>
        <taxon>Bacteria</taxon>
        <taxon>Bacillati</taxon>
        <taxon>Bacillota</taxon>
        <taxon>Clostridia</taxon>
        <taxon>Eubacteriales</taxon>
        <taxon>Clostridiaceae</taxon>
        <taxon>Clostridium</taxon>
    </lineage>
</organism>
<dbReference type="GO" id="GO:0019156">
    <property type="term" value="F:isoamylase activity"/>
    <property type="evidence" value="ECO:0007669"/>
    <property type="project" value="UniProtKB-ARBA"/>
</dbReference>
<dbReference type="EMBL" id="AB499193">
    <property type="protein sequence ID" value="BAV13092.1"/>
    <property type="molecule type" value="Genomic_DNA"/>
</dbReference>
<evidence type="ECO:0000256" key="4">
    <source>
        <dbReference type="ARBA" id="ARBA00023295"/>
    </source>
</evidence>
<dbReference type="InterPro" id="IPR014756">
    <property type="entry name" value="Ig_E-set"/>
</dbReference>
<dbReference type="SUPFAM" id="SSF51445">
    <property type="entry name" value="(Trans)glycosidases"/>
    <property type="match status" value="1"/>
</dbReference>
<evidence type="ECO:0000259" key="5">
    <source>
        <dbReference type="SMART" id="SM00642"/>
    </source>
</evidence>
<comment type="similarity">
    <text evidence="1">Belongs to the glycosyl hydrolase 13 family.</text>
</comment>
<dbReference type="Pfam" id="PF00128">
    <property type="entry name" value="Alpha-amylase"/>
    <property type="match status" value="1"/>
</dbReference>
<dbReference type="InterPro" id="IPR017853">
    <property type="entry name" value="GH"/>
</dbReference>
<dbReference type="Pfam" id="PF21156">
    <property type="entry name" value="ISOA1-3_C"/>
    <property type="match status" value="1"/>
</dbReference>
<proteinExistence type="inferred from homology"/>
<protein>
    <submittedName>
        <fullName evidence="6">Pullulanase</fullName>
    </submittedName>
</protein>
<dbReference type="InterPro" id="IPR004193">
    <property type="entry name" value="Glyco_hydro_13_N"/>
</dbReference>
<dbReference type="InterPro" id="IPR044505">
    <property type="entry name" value="GlgX_Isoamylase_N_E_set"/>
</dbReference>
<name>A0A173N074_CLOCL</name>
<dbReference type="AlphaFoldDB" id="A0A173N074"/>
<dbReference type="OMA" id="INHFQWG"/>
<dbReference type="CDD" id="cd02856">
    <property type="entry name" value="E_set_GDE_Isoamylase_N"/>
    <property type="match status" value="1"/>
</dbReference>
<accession>A0A173N074</accession>
<dbReference type="GO" id="GO:0005980">
    <property type="term" value="P:glycogen catabolic process"/>
    <property type="evidence" value="ECO:0007669"/>
    <property type="project" value="InterPro"/>
</dbReference>
<dbReference type="FunFam" id="3.20.20.80:FF:000054">
    <property type="entry name" value="Glycogen debranching enzyme"/>
    <property type="match status" value="1"/>
</dbReference>
<gene>
    <name evidence="6" type="primary">Pul13A</name>
</gene>
<dbReference type="Gene3D" id="2.60.40.1180">
    <property type="entry name" value="Golgi alpha-mannosidase II"/>
    <property type="match status" value="1"/>
</dbReference>
<dbReference type="Gene3D" id="2.60.40.10">
    <property type="entry name" value="Immunoglobulins"/>
    <property type="match status" value="1"/>
</dbReference>
<dbReference type="InterPro" id="IPR013780">
    <property type="entry name" value="Glyco_hydro_b"/>
</dbReference>
<dbReference type="InterPro" id="IPR013783">
    <property type="entry name" value="Ig-like_fold"/>
</dbReference>
<dbReference type="SMART" id="SM00642">
    <property type="entry name" value="Aamy"/>
    <property type="match status" value="1"/>
</dbReference>
<dbReference type="Pfam" id="PF02922">
    <property type="entry name" value="CBM_48"/>
    <property type="match status" value="1"/>
</dbReference>
<dbReference type="Gene3D" id="3.20.20.80">
    <property type="entry name" value="Glycosidases"/>
    <property type="match status" value="1"/>
</dbReference>
<keyword evidence="3" id="KW-0809">Transit peptide</keyword>
<keyword evidence="2" id="KW-0378">Hydrolase</keyword>
<dbReference type="InterPro" id="IPR048650">
    <property type="entry name" value="ISOA1-3-like_C"/>
</dbReference>
<dbReference type="InterPro" id="IPR006047">
    <property type="entry name" value="GH13_cat_dom"/>
</dbReference>
<dbReference type="InterPro" id="IPR011837">
    <property type="entry name" value="Glycogen_debranch_GlgX"/>
</dbReference>
<sequence>MEYEIDKGFQYPFGATVREDGVNFSVFSENASSVELLLFNSNTDIKPFQIITLDNKNNKTFSVWHVFVKGLKPGVFYGYRVDGPQNVNEGHRFNKNKVLIDPYAKGNCNDLWDRGRACDTNDNLDVSMRSVVIDVDTYDWEDDQLVNIPMKDTMIYEMHVRGFTKSETSKVENPGTFLGIIEKIPYLKDLGINAVELLPVFEFDEKEVLKVTEERKKLVNYWGYSTMGFFAPTSNYCVNPEFGKHLNEFRDMVKALHKAGIQVILDVVFNHSNEGNDKGPVINFKGLDNSIYYYLNQDSKEYYFDYSGCGNTMNCNHPIMQKFIIDCLEFWVEKMHVDGFRFDEGSILSRGEDGTPLKHPPVLWGIELSEKLANAKLIAEVWDAGGLIEQGNFSGYRWAEWNGRFRDDVRRFVRSDPGLVGAVANRIAGSADVFQANRHSPLNNINFVCCHDGFTMMDLVSYNNKHNEANGENNNDGINENFSWNCGVEGETDNQEILKLRKQQVKNYLAILYISIGIPMLLSGDEFGRTQKGNNNAYCQDNEINWNNWDIAEENSDLVRFVQQMILFRRNNSALRRDSFFTSEINERGLADITWHGTKVNSPGWNDPEARVLAFTIGAFEEDQPDIHVMMNMYWETLEFEIPDVQGRRWYRVVDTALPSPSDIIEKGKELLITDGNFKVLPRSIVILISK</sequence>
<dbReference type="PANTHER" id="PTHR43002">
    <property type="entry name" value="GLYCOGEN DEBRANCHING ENZYME"/>
    <property type="match status" value="1"/>
</dbReference>
<dbReference type="GO" id="GO:0004135">
    <property type="term" value="F:amylo-alpha-1,6-glucosidase activity"/>
    <property type="evidence" value="ECO:0007669"/>
    <property type="project" value="InterPro"/>
</dbReference>
<dbReference type="SUPFAM" id="SSF51011">
    <property type="entry name" value="Glycosyl hydrolase domain"/>
    <property type="match status" value="1"/>
</dbReference>
<reference evidence="6" key="1">
    <citation type="submission" date="2009-04" db="EMBL/GenBank/DDBJ databases">
        <title>Clostridium cellulovorans cellulosomal and noncellulosomal genes.</title>
        <authorList>
            <person name="Tamaru Y."/>
        </authorList>
    </citation>
    <scope>NUCLEOTIDE SEQUENCE</scope>
</reference>
<dbReference type="SUPFAM" id="SSF81296">
    <property type="entry name" value="E set domains"/>
    <property type="match status" value="1"/>
</dbReference>
<dbReference type="CDD" id="cd11326">
    <property type="entry name" value="AmyAc_Glg_debranch"/>
    <property type="match status" value="1"/>
</dbReference>
<keyword evidence="4" id="KW-0326">Glycosidase</keyword>